<dbReference type="AlphaFoldDB" id="A0A066WFC0"/>
<reference evidence="4 5" key="1">
    <citation type="submission" date="2014-05" db="EMBL/GenBank/DDBJ databases">
        <title>Draft genome sequence of a rare smut relative, Tilletiaria anomala UBC 951.</title>
        <authorList>
            <consortium name="DOE Joint Genome Institute"/>
            <person name="Toome M."/>
            <person name="Kuo A."/>
            <person name="Henrissat B."/>
            <person name="Lipzen A."/>
            <person name="Tritt A."/>
            <person name="Yoshinaga Y."/>
            <person name="Zane M."/>
            <person name="Barry K."/>
            <person name="Grigoriev I.V."/>
            <person name="Spatafora J.W."/>
            <person name="Aimea M.C."/>
        </authorList>
    </citation>
    <scope>NUCLEOTIDE SEQUENCE [LARGE SCALE GENOMIC DNA]</scope>
    <source>
        <strain evidence="4 5">UBC 951</strain>
    </source>
</reference>
<evidence type="ECO:0000259" key="3">
    <source>
        <dbReference type="Pfam" id="PF05670"/>
    </source>
</evidence>
<organism evidence="4 5">
    <name type="scientific">Tilletiaria anomala (strain ATCC 24038 / CBS 436.72 / UBC 951)</name>
    <dbReference type="NCBI Taxonomy" id="1037660"/>
    <lineage>
        <taxon>Eukaryota</taxon>
        <taxon>Fungi</taxon>
        <taxon>Dikarya</taxon>
        <taxon>Basidiomycota</taxon>
        <taxon>Ustilaginomycotina</taxon>
        <taxon>Exobasidiomycetes</taxon>
        <taxon>Georgefischeriales</taxon>
        <taxon>Tilletiariaceae</taxon>
        <taxon>Tilletiaria</taxon>
    </lineage>
</organism>
<feature type="region of interest" description="Disordered" evidence="2">
    <location>
        <begin position="143"/>
        <end position="164"/>
    </location>
</feature>
<evidence type="ECO:0000256" key="2">
    <source>
        <dbReference type="SAM" id="MobiDB-lite"/>
    </source>
</evidence>
<dbReference type="EMBL" id="JMSN01000010">
    <property type="protein sequence ID" value="KDN52471.1"/>
    <property type="molecule type" value="Genomic_DNA"/>
</dbReference>
<dbReference type="OMA" id="KTKVEWF"/>
<sequence>MVLFFTSTAVDPAATIYMGKDKVENEDLIKYGDDKDVWVHVDKLSSAHVYIRLSDSMTWDNIPQGLLYDCAQLVKANSIEGNKKNNVTVIYTPWTNIKKTGDMAIGAVTFHNEQMVKRIHVKERENAIVNRLNKTKREVAVDHEAVRQERERERGREKKAAATEARNAQLVAQRAYAADKEARDYSKLFSPEALAAANEEKERKAKLKALHAADGEVAPEGEKDDAGGNDSDDSFM</sequence>
<protein>
    <submittedName>
        <fullName evidence="4">DUF814-domain-containing protein</fullName>
    </submittedName>
</protein>
<dbReference type="InterPro" id="IPR039730">
    <property type="entry name" value="Jlp2/Ccd25"/>
</dbReference>
<dbReference type="OrthoDB" id="200398at2759"/>
<keyword evidence="5" id="KW-1185">Reference proteome</keyword>
<dbReference type="GeneID" id="25263805"/>
<dbReference type="Pfam" id="PF05670">
    <property type="entry name" value="NFACT-R_1"/>
    <property type="match status" value="1"/>
</dbReference>
<proteinExistence type="inferred from homology"/>
<dbReference type="STRING" id="1037660.A0A066WFC0"/>
<dbReference type="PANTHER" id="PTHR13049">
    <property type="entry name" value="DUF814-RELATED"/>
    <property type="match status" value="1"/>
</dbReference>
<dbReference type="PANTHER" id="PTHR13049:SF2">
    <property type="entry name" value="COILED-COIL DOMAIN-CONTAINING PROTEIN 25"/>
    <property type="match status" value="1"/>
</dbReference>
<feature type="domain" description="NFACT RNA-binding" evidence="3">
    <location>
        <begin position="1"/>
        <end position="112"/>
    </location>
</feature>
<gene>
    <name evidence="4" type="ORF">K437DRAFT_254253</name>
</gene>
<name>A0A066WFC0_TILAU</name>
<comment type="similarity">
    <text evidence="1">Belongs to the CCDC25 family.</text>
</comment>
<comment type="caution">
    <text evidence="4">The sequence shown here is derived from an EMBL/GenBank/DDBJ whole genome shotgun (WGS) entry which is preliminary data.</text>
</comment>
<dbReference type="Proteomes" id="UP000027361">
    <property type="component" value="Unassembled WGS sequence"/>
</dbReference>
<evidence type="ECO:0000313" key="4">
    <source>
        <dbReference type="EMBL" id="KDN52471.1"/>
    </source>
</evidence>
<evidence type="ECO:0000256" key="1">
    <source>
        <dbReference type="ARBA" id="ARBA00008998"/>
    </source>
</evidence>
<feature type="region of interest" description="Disordered" evidence="2">
    <location>
        <begin position="210"/>
        <end position="236"/>
    </location>
</feature>
<dbReference type="RefSeq" id="XP_013245312.1">
    <property type="nucleotide sequence ID" value="XM_013389858.1"/>
</dbReference>
<evidence type="ECO:0000313" key="5">
    <source>
        <dbReference type="Proteomes" id="UP000027361"/>
    </source>
</evidence>
<dbReference type="InterPro" id="IPR008532">
    <property type="entry name" value="NFACT_RNA-bd"/>
</dbReference>
<dbReference type="HOGENOM" id="CLU_076656_0_0_1"/>
<feature type="compositionally biased region" description="Basic and acidic residues" evidence="2">
    <location>
        <begin position="143"/>
        <end position="161"/>
    </location>
</feature>
<accession>A0A066WFC0</accession>
<dbReference type="InParanoid" id="A0A066WFC0"/>